<organism evidence="15 16">
    <name type="scientific">Algoriphagus ratkowskyi</name>
    <dbReference type="NCBI Taxonomy" id="57028"/>
    <lineage>
        <taxon>Bacteria</taxon>
        <taxon>Pseudomonadati</taxon>
        <taxon>Bacteroidota</taxon>
        <taxon>Cytophagia</taxon>
        <taxon>Cytophagales</taxon>
        <taxon>Cyclobacteriaceae</taxon>
        <taxon>Algoriphagus</taxon>
    </lineage>
</organism>
<evidence type="ECO:0000256" key="4">
    <source>
        <dbReference type="ARBA" id="ARBA00022692"/>
    </source>
</evidence>
<dbReference type="Pfam" id="PF00593">
    <property type="entry name" value="TonB_dep_Rec_b-barrel"/>
    <property type="match status" value="1"/>
</dbReference>
<dbReference type="Gene3D" id="2.60.40.1120">
    <property type="entry name" value="Carboxypeptidase-like, regulatory domain"/>
    <property type="match status" value="1"/>
</dbReference>
<evidence type="ECO:0000256" key="3">
    <source>
        <dbReference type="ARBA" id="ARBA00022452"/>
    </source>
</evidence>
<evidence type="ECO:0000256" key="10">
    <source>
        <dbReference type="PROSITE-ProRule" id="PRU01360"/>
    </source>
</evidence>
<dbReference type="InterPro" id="IPR012910">
    <property type="entry name" value="Plug_dom"/>
</dbReference>
<comment type="similarity">
    <text evidence="10 11">Belongs to the TonB-dependent receptor family.</text>
</comment>
<keyword evidence="4 10" id="KW-0812">Transmembrane</keyword>
<keyword evidence="9 10" id="KW-0998">Cell outer membrane</keyword>
<dbReference type="InterPro" id="IPR023997">
    <property type="entry name" value="TonB-dep_OMP_SusC/RagA_CS"/>
</dbReference>
<dbReference type="InterPro" id="IPR008969">
    <property type="entry name" value="CarboxyPept-like_regulatory"/>
</dbReference>
<gene>
    <name evidence="15" type="ORF">ESW18_14435</name>
</gene>
<evidence type="ECO:0000256" key="12">
    <source>
        <dbReference type="SAM" id="MobiDB-lite"/>
    </source>
</evidence>
<dbReference type="Proteomes" id="UP000321927">
    <property type="component" value="Unassembled WGS sequence"/>
</dbReference>
<dbReference type="InterPro" id="IPR000531">
    <property type="entry name" value="Beta-barrel_TonB"/>
</dbReference>
<sequence length="1132" mass="124602">MLMRHFSKYVIPKILWQMLVLVGITVLPLASAFGGSMYSYELRNTIQVQTVSGEITSSVDGLPLPGVTILEKGTSNGTVTEIDGTYTLEVAGPASILVFSYVGFVSQEVTLRNQSVINITMDETASDMSEVVVTALGIKRDQRSLGYDVASVSGDELTEVSQENVLSSLSGRIPGVTISQTSGPGSSMSMVIRGATSLTTDNQPLFVVDGVPMSNSLNNISQNGDGNQVDYGNAISDINPDDIESISVLKGPSAAALYGTRAGNGVVIITTKSGKAGDNLGVSFSTSNVFERPTRLLDFHYKYANGNREGVFNQGSAYWGGPQLNANNLAIQWDSPLDENGKQIPTELLAYPNAMKDFMQTGVTSTNNLAIDGGNDKSTFRISYSNMIHQGMIPNSDLFRNSYSTSLTHKITDKLTFTSDLNYTNSKSNDRPSTGDRRANPLEAVYTSPYVDYEKMRDIWVPGQEGVQQIRTTAGDNPYFIAYGMENGFVRDRIYGNVALDYKVSEALNFRVRYLLDRSDENQETKIPYSYSRMARGGYYVTDILRQESNADFLASWNKKFGKLDVNTSVGGNIMNQFGKSTSVGVGGDRNNGLVIPGIYNVQNIPANNRSVNNSYYEKGIYSIYGLASFGYANQLYLDLTARNDWSSTLPKDNRSYFYPSASLSWLVNYTFNMPESIDLLKFRFGYAQVGNDTGPYNLLPNLGSGVYNSINTASMPSGLLNPDLKPEQATSYEGGIDLKMFGNKLRFTGTLYQIDNRNQIFSVNLPSSSGYSGRLINAGLMRSTGVELSLGATVLSKKDITWDVDLNWSRNRTTVVELADGLDRITLWSENGGGAITFIGEQIGDMYSRGFVAVEDPSSPYYKWPVLDNNGEWQELSHTENLRKVGNFNPDFQLGLQTSLNIKRFVISASFDWRQGGEFMSFTYRYGESDWKSQRQLDNMTPGGLLSTDQLIALLKSDPDRYIIPGPGNFPRVGGHTSATGGFPVDKNGNDGAFIPGVILVSGGDTPNDLSDDVYTEHLGGTGTNIYPITNTYPWGFNEQVTFDASFIKLRELSVGYRLPNFGKFRNATLSIYTRNLMVWTKADIGIDPERAFWASGENQGNTSSQFRQGIERQNVLPWSFPLGFKLNFNL</sequence>
<dbReference type="InterPro" id="IPR036942">
    <property type="entry name" value="Beta-barrel_TonB_sf"/>
</dbReference>
<dbReference type="SUPFAM" id="SSF49464">
    <property type="entry name" value="Carboxypeptidase regulatory domain-like"/>
    <property type="match status" value="1"/>
</dbReference>
<name>A0ABY3HL94_9BACT</name>
<dbReference type="InterPro" id="IPR037066">
    <property type="entry name" value="Plug_dom_sf"/>
</dbReference>
<evidence type="ECO:0000313" key="16">
    <source>
        <dbReference type="Proteomes" id="UP000321927"/>
    </source>
</evidence>
<keyword evidence="6" id="KW-0406">Ion transport</keyword>
<evidence type="ECO:0000256" key="8">
    <source>
        <dbReference type="ARBA" id="ARBA00023136"/>
    </source>
</evidence>
<dbReference type="EMBL" id="VORV01000009">
    <property type="protein sequence ID" value="TXD77001.1"/>
    <property type="molecule type" value="Genomic_DNA"/>
</dbReference>
<proteinExistence type="inferred from homology"/>
<dbReference type="InterPro" id="IPR023996">
    <property type="entry name" value="TonB-dep_OMP_SusC/RagA"/>
</dbReference>
<keyword evidence="5" id="KW-0732">Signal</keyword>
<evidence type="ECO:0000256" key="5">
    <source>
        <dbReference type="ARBA" id="ARBA00022729"/>
    </source>
</evidence>
<feature type="region of interest" description="Disordered" evidence="12">
    <location>
        <begin position="422"/>
        <end position="441"/>
    </location>
</feature>
<feature type="domain" description="TonB-dependent receptor-like beta-barrel" evidence="13">
    <location>
        <begin position="472"/>
        <end position="810"/>
    </location>
</feature>
<keyword evidence="2 10" id="KW-0813">Transport</keyword>
<dbReference type="Gene3D" id="2.170.130.10">
    <property type="entry name" value="TonB-dependent receptor, plug domain"/>
    <property type="match status" value="1"/>
</dbReference>
<keyword evidence="16" id="KW-1185">Reference proteome</keyword>
<keyword evidence="3 10" id="KW-1134">Transmembrane beta strand</keyword>
<dbReference type="NCBIfam" id="TIGR04057">
    <property type="entry name" value="SusC_RagA_signa"/>
    <property type="match status" value="1"/>
</dbReference>
<evidence type="ECO:0000256" key="6">
    <source>
        <dbReference type="ARBA" id="ARBA00023065"/>
    </source>
</evidence>
<dbReference type="PANTHER" id="PTHR30069:SF53">
    <property type="entry name" value="COLICIN I RECEPTOR-RELATED"/>
    <property type="match status" value="1"/>
</dbReference>
<feature type="compositionally biased region" description="Basic and acidic residues" evidence="12">
    <location>
        <begin position="428"/>
        <end position="440"/>
    </location>
</feature>
<evidence type="ECO:0000259" key="14">
    <source>
        <dbReference type="Pfam" id="PF07715"/>
    </source>
</evidence>
<keyword evidence="7 11" id="KW-0798">TonB box</keyword>
<evidence type="ECO:0000259" key="13">
    <source>
        <dbReference type="Pfam" id="PF00593"/>
    </source>
</evidence>
<feature type="domain" description="TonB-dependent receptor plug" evidence="14">
    <location>
        <begin position="142"/>
        <end position="266"/>
    </location>
</feature>
<dbReference type="NCBIfam" id="TIGR04056">
    <property type="entry name" value="OMP_RagA_SusC"/>
    <property type="match status" value="1"/>
</dbReference>
<evidence type="ECO:0000256" key="2">
    <source>
        <dbReference type="ARBA" id="ARBA00022448"/>
    </source>
</evidence>
<evidence type="ECO:0000256" key="1">
    <source>
        <dbReference type="ARBA" id="ARBA00004571"/>
    </source>
</evidence>
<evidence type="ECO:0000256" key="7">
    <source>
        <dbReference type="ARBA" id="ARBA00023077"/>
    </source>
</evidence>
<dbReference type="Pfam" id="PF07715">
    <property type="entry name" value="Plug"/>
    <property type="match status" value="1"/>
</dbReference>
<dbReference type="PANTHER" id="PTHR30069">
    <property type="entry name" value="TONB-DEPENDENT OUTER MEMBRANE RECEPTOR"/>
    <property type="match status" value="1"/>
</dbReference>
<dbReference type="Gene3D" id="2.40.170.20">
    <property type="entry name" value="TonB-dependent receptor, beta-barrel domain"/>
    <property type="match status" value="1"/>
</dbReference>
<evidence type="ECO:0000313" key="15">
    <source>
        <dbReference type="EMBL" id="TXD77001.1"/>
    </source>
</evidence>
<dbReference type="Pfam" id="PF13715">
    <property type="entry name" value="CarbopepD_reg_2"/>
    <property type="match status" value="1"/>
</dbReference>
<dbReference type="InterPro" id="IPR039426">
    <property type="entry name" value="TonB-dep_rcpt-like"/>
</dbReference>
<dbReference type="SUPFAM" id="SSF56935">
    <property type="entry name" value="Porins"/>
    <property type="match status" value="1"/>
</dbReference>
<comment type="caution">
    <text evidence="15">The sequence shown here is derived from an EMBL/GenBank/DDBJ whole genome shotgun (WGS) entry which is preliminary data.</text>
</comment>
<comment type="subcellular location">
    <subcellularLocation>
        <location evidence="1 10">Cell outer membrane</location>
        <topology evidence="1 10">Multi-pass membrane protein</topology>
    </subcellularLocation>
</comment>
<accession>A0ABY3HL94</accession>
<dbReference type="PROSITE" id="PS52016">
    <property type="entry name" value="TONB_DEPENDENT_REC_3"/>
    <property type="match status" value="1"/>
</dbReference>
<reference evidence="15 16" key="1">
    <citation type="submission" date="2019-08" db="EMBL/GenBank/DDBJ databases">
        <title>Genome of Algoriphagus ratkowskyi IC026.</title>
        <authorList>
            <person name="Bowman J.P."/>
        </authorList>
    </citation>
    <scope>NUCLEOTIDE SEQUENCE [LARGE SCALE GENOMIC DNA]</scope>
    <source>
        <strain evidence="15 16">IC026</strain>
    </source>
</reference>
<evidence type="ECO:0000256" key="9">
    <source>
        <dbReference type="ARBA" id="ARBA00023237"/>
    </source>
</evidence>
<protein>
    <submittedName>
        <fullName evidence="15">SusC/RagA family TonB-linked outer membrane protein</fullName>
    </submittedName>
</protein>
<evidence type="ECO:0000256" key="11">
    <source>
        <dbReference type="RuleBase" id="RU003357"/>
    </source>
</evidence>
<keyword evidence="8 10" id="KW-0472">Membrane</keyword>